<dbReference type="InterPro" id="IPR036464">
    <property type="entry name" value="Rubisco_LSMT_subst-bd_sf"/>
</dbReference>
<feature type="compositionally biased region" description="Basic and acidic residues" evidence="4">
    <location>
        <begin position="63"/>
        <end position="77"/>
    </location>
</feature>
<feature type="region of interest" description="Disordered" evidence="4">
    <location>
        <begin position="56"/>
        <end position="77"/>
    </location>
</feature>
<keyword evidence="1" id="KW-0489">Methyltransferase</keyword>
<reference evidence="6" key="1">
    <citation type="submission" date="2018-02" db="EMBL/GenBank/DDBJ databases">
        <authorList>
            <person name="Cohen D.B."/>
            <person name="Kent A.D."/>
        </authorList>
    </citation>
    <scope>NUCLEOTIDE SEQUENCE</scope>
</reference>
<name>A0A2N9G8A4_FAGSY</name>
<dbReference type="PANTHER" id="PTHR13271:SF9">
    <property type="entry name" value="RUBISCO METHYLTRANSFERASE FAMILY PROTEIN"/>
    <property type="match status" value="1"/>
</dbReference>
<dbReference type="GO" id="GO:0016279">
    <property type="term" value="F:protein-lysine N-methyltransferase activity"/>
    <property type="evidence" value="ECO:0007669"/>
    <property type="project" value="TreeGrafter"/>
</dbReference>
<dbReference type="SUPFAM" id="SSF81822">
    <property type="entry name" value="RuBisCo LSMT C-terminal, substrate-binding domain"/>
    <property type="match status" value="1"/>
</dbReference>
<dbReference type="PANTHER" id="PTHR13271">
    <property type="entry name" value="UNCHARACTERIZED PUTATIVE METHYLTRANSFERASE"/>
    <property type="match status" value="1"/>
</dbReference>
<dbReference type="AlphaFoldDB" id="A0A2N9G8A4"/>
<dbReference type="InterPro" id="IPR046341">
    <property type="entry name" value="SET_dom_sf"/>
</dbReference>
<dbReference type="Gene3D" id="3.90.1420.10">
    <property type="entry name" value="Rubisco LSMT, substrate-binding domain"/>
    <property type="match status" value="1"/>
</dbReference>
<dbReference type="Gene3D" id="3.90.1410.10">
    <property type="entry name" value="set domain protein methyltransferase, domain 1"/>
    <property type="match status" value="1"/>
</dbReference>
<gene>
    <name evidence="6" type="ORF">FSB_LOCUS23567</name>
</gene>
<evidence type="ECO:0000256" key="1">
    <source>
        <dbReference type="ARBA" id="ARBA00022603"/>
    </source>
</evidence>
<evidence type="ECO:0000259" key="5">
    <source>
        <dbReference type="Pfam" id="PF09273"/>
    </source>
</evidence>
<dbReference type="Pfam" id="PF09273">
    <property type="entry name" value="Rubis-subs-bind"/>
    <property type="match status" value="1"/>
</dbReference>
<dbReference type="GO" id="GO:0032259">
    <property type="term" value="P:methylation"/>
    <property type="evidence" value="ECO:0007669"/>
    <property type="project" value="UniProtKB-KW"/>
</dbReference>
<proteinExistence type="predicted"/>
<evidence type="ECO:0000256" key="4">
    <source>
        <dbReference type="SAM" id="MobiDB-lite"/>
    </source>
</evidence>
<dbReference type="FunFam" id="3.90.1410.10:FF:000003">
    <property type="entry name" value="Rubisco methyltransferase family protein"/>
    <property type="match status" value="1"/>
</dbReference>
<accession>A0A2N9G8A4</accession>
<dbReference type="CDD" id="cd10527">
    <property type="entry name" value="SET_LSMT"/>
    <property type="match status" value="1"/>
</dbReference>
<dbReference type="InterPro" id="IPR015353">
    <property type="entry name" value="Rubisco_LSMT_subst-bd"/>
</dbReference>
<evidence type="ECO:0000256" key="2">
    <source>
        <dbReference type="ARBA" id="ARBA00022679"/>
    </source>
</evidence>
<keyword evidence="2" id="KW-0808">Transferase</keyword>
<dbReference type="GO" id="GO:0009570">
    <property type="term" value="C:chloroplast stroma"/>
    <property type="evidence" value="ECO:0007669"/>
    <property type="project" value="TreeGrafter"/>
</dbReference>
<sequence>MEVTSVHGNYILSPLRSSHRPLSVLSRVSISAQRNPRLASCYRSIRRRNLCSASSSDTLVAGKDGKPKNREVVSKKEEEEELGDLKSWMHKNGLPPCKVVLKEKPSHYEKHSPIHYVAASEDLQVGDVAFSVPNSLVVTLERVLGNETIASFINLTRTRYLILHAAELLTTNKLSELACLALYLMYEKKQGKKSFWYPYIRELDRQRGRGQLAVESPLLWSEAELAYLTGSPTKVLYALRLAVDECCYGRHEVLERAEGIKREYNELDTVWFMAGSLFQQYPYDIPTDAFPFEIFKQAFVAVQSCVVHLQKVSLARRFALVPLGPPLLAYRSNCKAMLTAVDGAVELVVDRPYKAGESIAVWTPPQYQDKRMVVAQRNGKLSVQVFNVYVGKEKEAVADMLPYLRLGYVSDPSEMQSVISSQGPICAVSPCMERAVLDQLADYFKRRLAAYPTTLGEDESLLADSTLNPKKRVATQLVRLEKKMLHACLQATVDLINQLPDDTVSPCPAPYAPLLI</sequence>
<keyword evidence="3" id="KW-0949">S-adenosyl-L-methionine</keyword>
<feature type="domain" description="Rubisco LSMT substrate-binding" evidence="5">
    <location>
        <begin position="365"/>
        <end position="485"/>
    </location>
</feature>
<protein>
    <recommendedName>
        <fullName evidence="5">Rubisco LSMT substrate-binding domain-containing protein</fullName>
    </recommendedName>
</protein>
<evidence type="ECO:0000256" key="3">
    <source>
        <dbReference type="ARBA" id="ARBA00022691"/>
    </source>
</evidence>
<dbReference type="InterPro" id="IPR050600">
    <property type="entry name" value="SETD3_SETD6_MTase"/>
</dbReference>
<organism evidence="6">
    <name type="scientific">Fagus sylvatica</name>
    <name type="common">Beechnut</name>
    <dbReference type="NCBI Taxonomy" id="28930"/>
    <lineage>
        <taxon>Eukaryota</taxon>
        <taxon>Viridiplantae</taxon>
        <taxon>Streptophyta</taxon>
        <taxon>Embryophyta</taxon>
        <taxon>Tracheophyta</taxon>
        <taxon>Spermatophyta</taxon>
        <taxon>Magnoliopsida</taxon>
        <taxon>eudicotyledons</taxon>
        <taxon>Gunneridae</taxon>
        <taxon>Pentapetalae</taxon>
        <taxon>rosids</taxon>
        <taxon>fabids</taxon>
        <taxon>Fagales</taxon>
        <taxon>Fagaceae</taxon>
        <taxon>Fagus</taxon>
    </lineage>
</organism>
<dbReference type="SUPFAM" id="SSF82199">
    <property type="entry name" value="SET domain"/>
    <property type="match status" value="1"/>
</dbReference>
<dbReference type="EMBL" id="OIVN01001591">
    <property type="protein sequence ID" value="SPC95685.1"/>
    <property type="molecule type" value="Genomic_DNA"/>
</dbReference>
<evidence type="ECO:0000313" key="6">
    <source>
        <dbReference type="EMBL" id="SPC95685.1"/>
    </source>
</evidence>